<feature type="transmembrane region" description="Helical" evidence="6">
    <location>
        <begin position="85"/>
        <end position="105"/>
    </location>
</feature>
<organism evidence="8 9">
    <name type="scientific">Fusibacter tunisiensis</name>
    <dbReference type="NCBI Taxonomy" id="1008308"/>
    <lineage>
        <taxon>Bacteria</taxon>
        <taxon>Bacillati</taxon>
        <taxon>Bacillota</taxon>
        <taxon>Clostridia</taxon>
        <taxon>Eubacteriales</taxon>
        <taxon>Eubacteriales Family XII. Incertae Sedis</taxon>
        <taxon>Fusibacter</taxon>
    </lineage>
</organism>
<evidence type="ECO:0000256" key="1">
    <source>
        <dbReference type="ARBA" id="ARBA00004141"/>
    </source>
</evidence>
<dbReference type="InterPro" id="IPR003834">
    <property type="entry name" value="Cyt_c_assmbl_TM_dom"/>
</dbReference>
<evidence type="ECO:0000256" key="3">
    <source>
        <dbReference type="ARBA" id="ARBA00022692"/>
    </source>
</evidence>
<feature type="transmembrane region" description="Helical" evidence="6">
    <location>
        <begin position="12"/>
        <end position="34"/>
    </location>
</feature>
<accession>A0ABS2MS47</accession>
<evidence type="ECO:0000259" key="7">
    <source>
        <dbReference type="Pfam" id="PF02683"/>
    </source>
</evidence>
<comment type="caution">
    <text evidence="8">The sequence shown here is derived from an EMBL/GenBank/DDBJ whole genome shotgun (WGS) entry which is preliminary data.</text>
</comment>
<evidence type="ECO:0000313" key="8">
    <source>
        <dbReference type="EMBL" id="MBM7562222.1"/>
    </source>
</evidence>
<dbReference type="PANTHER" id="PTHR31272">
    <property type="entry name" value="CYTOCHROME C-TYPE BIOGENESIS PROTEIN HI_1454-RELATED"/>
    <property type="match status" value="1"/>
</dbReference>
<evidence type="ECO:0000313" key="9">
    <source>
        <dbReference type="Proteomes" id="UP000767854"/>
    </source>
</evidence>
<evidence type="ECO:0000256" key="2">
    <source>
        <dbReference type="ARBA" id="ARBA00006143"/>
    </source>
</evidence>
<feature type="transmembrane region" description="Helical" evidence="6">
    <location>
        <begin position="55"/>
        <end position="79"/>
    </location>
</feature>
<dbReference type="Pfam" id="PF02683">
    <property type="entry name" value="DsbD_TM"/>
    <property type="match status" value="1"/>
</dbReference>
<sequence>MFLQVNHWTAFTAGILSFFTPCLLPLVPAYIMYLTGSYDSNDVKSKRSYALIQTFGFILGFTIIFMILGVSASAIGQIFAQNKALLSKLSGLAIILFGVYMTGLVKIPFLSKDYRKTKPRTKTTFLSAIGMGMAFAFGWTPCFGPILGAILASTAFISKNVSEGVGLLFVYSMGMAVPFILTALFMDLFDRYVASLGKYSKKLNVIAGFVMIVFGILIFTDKLIDISNWLLQLTE</sequence>
<keyword evidence="3 6" id="KW-0812">Transmembrane</keyword>
<comment type="subcellular location">
    <subcellularLocation>
        <location evidence="1">Membrane</location>
        <topology evidence="1">Multi-pass membrane protein</topology>
    </subcellularLocation>
</comment>
<keyword evidence="5 6" id="KW-0472">Membrane</keyword>
<dbReference type="RefSeq" id="WP_204664426.1">
    <property type="nucleotide sequence ID" value="NZ_JAFBDT010000014.1"/>
</dbReference>
<evidence type="ECO:0000256" key="4">
    <source>
        <dbReference type="ARBA" id="ARBA00022989"/>
    </source>
</evidence>
<reference evidence="8 9" key="1">
    <citation type="submission" date="2021-01" db="EMBL/GenBank/DDBJ databases">
        <title>Genomic Encyclopedia of Type Strains, Phase IV (KMG-IV): sequencing the most valuable type-strain genomes for metagenomic binning, comparative biology and taxonomic classification.</title>
        <authorList>
            <person name="Goeker M."/>
        </authorList>
    </citation>
    <scope>NUCLEOTIDE SEQUENCE [LARGE SCALE GENOMIC DNA]</scope>
    <source>
        <strain evidence="8 9">DSM 24436</strain>
    </source>
</reference>
<protein>
    <submittedName>
        <fullName evidence="8">Cytochrome c-type biogenesis protein</fullName>
    </submittedName>
</protein>
<dbReference type="Proteomes" id="UP000767854">
    <property type="component" value="Unassembled WGS sequence"/>
</dbReference>
<evidence type="ECO:0000256" key="6">
    <source>
        <dbReference type="SAM" id="Phobius"/>
    </source>
</evidence>
<keyword evidence="9" id="KW-1185">Reference proteome</keyword>
<feature type="transmembrane region" description="Helical" evidence="6">
    <location>
        <begin position="169"/>
        <end position="189"/>
    </location>
</feature>
<comment type="similarity">
    <text evidence="2">Belongs to the DsbD family.</text>
</comment>
<dbReference type="InterPro" id="IPR051790">
    <property type="entry name" value="Cytochrome_c-biogenesis_DsbD"/>
</dbReference>
<feature type="transmembrane region" description="Helical" evidence="6">
    <location>
        <begin position="125"/>
        <end position="157"/>
    </location>
</feature>
<dbReference type="EMBL" id="JAFBDT010000014">
    <property type="protein sequence ID" value="MBM7562222.1"/>
    <property type="molecule type" value="Genomic_DNA"/>
</dbReference>
<evidence type="ECO:0000256" key="5">
    <source>
        <dbReference type="ARBA" id="ARBA00023136"/>
    </source>
</evidence>
<keyword evidence="4 6" id="KW-1133">Transmembrane helix</keyword>
<proteinExistence type="inferred from homology"/>
<feature type="transmembrane region" description="Helical" evidence="6">
    <location>
        <begin position="201"/>
        <end position="220"/>
    </location>
</feature>
<feature type="domain" description="Cytochrome C biogenesis protein transmembrane" evidence="7">
    <location>
        <begin position="9"/>
        <end position="219"/>
    </location>
</feature>
<dbReference type="PANTHER" id="PTHR31272:SF4">
    <property type="entry name" value="CYTOCHROME C-TYPE BIOGENESIS PROTEIN HI_1454-RELATED"/>
    <property type="match status" value="1"/>
</dbReference>
<name>A0ABS2MS47_9FIRM</name>
<gene>
    <name evidence="8" type="ORF">JOC49_001765</name>
</gene>